<dbReference type="Pfam" id="PF24146">
    <property type="entry name" value="K1-lyase_C"/>
    <property type="match status" value="1"/>
</dbReference>
<evidence type="ECO:0000313" key="3">
    <source>
        <dbReference type="Proteomes" id="UP000224898"/>
    </source>
</evidence>
<organism evidence="2 3">
    <name type="scientific">Streptomyces phage BRock</name>
    <dbReference type="NCBI Taxonomy" id="1913591"/>
    <lineage>
        <taxon>Viruses</taxon>
        <taxon>Duplodnaviria</taxon>
        <taxon>Heunggongvirae</taxon>
        <taxon>Uroviricota</taxon>
        <taxon>Caudoviricetes</taxon>
        <taxon>Borockvirus</taxon>
        <taxon>Borockvirus brock</taxon>
    </lineage>
</organism>
<sequence length="384" mass="38283">MAIVLPVTGAVNWDGPLNTALLELESMINAVSAIALTKPQADTYYDVINAASSAVAAHTVAVDPHGDRANAATLYLKIASNLSDLANTTTARTNLGLGGAAVLNVGTTGGTVAAGNDSRIVGAAQKSANLSDLANATTSRVNLGLGNSATRDVGTSNAQVAAGDAVPTHVAATDPHGDRAYADVTFLALIGGILSGALTISTGDLTVTNGGLIISAGNLTQTGNVSRTGNTVQNGSITANGVGAASTTFASRVGGDTFDRKRVQGDGKTEWGSGTGATDTNLYRAAADQLATDDDLLINVAGKGLRVKEGSNAKMGTAVLVAGTVTVSTTAVTANSRIFLTNQTLGGTAGFLRVSARTAGTSFAITSSSGTDTSTVAWMIVEPA</sequence>
<dbReference type="KEGG" id="vg:55601555"/>
<accession>A0A1J0GW57</accession>
<feature type="domain" description="K1 capsule-specific polysaccharide lyase C-terminal" evidence="1">
    <location>
        <begin position="312"/>
        <end position="381"/>
    </location>
</feature>
<dbReference type="Proteomes" id="UP000224898">
    <property type="component" value="Segment"/>
</dbReference>
<dbReference type="EMBL" id="KX925554">
    <property type="protein sequence ID" value="APC46403.1"/>
    <property type="molecule type" value="Genomic_DNA"/>
</dbReference>
<reference evidence="2 3" key="1">
    <citation type="submission" date="2016-09" db="EMBL/GenBank/DDBJ databases">
        <title>Complete Genome Sequence of Streptomyces 5a phage BRock.</title>
        <authorList>
            <person name="Crossman A."/>
            <person name="Baron S."/>
            <person name="Jamdagni P."/>
            <person name="Khatri P."/>
            <person name="Sharma D."/>
            <person name="Pandey M."/>
            <person name="Goyal S."/>
            <person name="Kumar S."/>
            <person name="Phogat A."/>
            <person name="Chawla G."/>
            <person name="Pasricha M."/>
            <person name="Gupta K."/>
            <person name="Bazzad D."/>
            <person name="Aggarwal V."/>
            <person name="Poughat A."/>
            <person name="Singh K."/>
            <person name="Rana P."/>
            <person name="Gautam R."/>
            <person name="Sharma V."/>
            <person name="Tyagi D."/>
            <person name="Shahi A."/>
            <person name="Jangra N."/>
            <person name="Malik M."/>
            <person name="Sidhu P.K."/>
            <person name="Malik S."/>
            <person name="Ghalyan Y."/>
            <person name="Sharma S.S."/>
            <person name="Malik A."/>
            <person name="Chuttani R."/>
            <person name="Bamal N."/>
            <person name="Bhadula D."/>
            <person name="Batra A."/>
            <person name="Temple L."/>
            <person name="Nehra K."/>
        </authorList>
    </citation>
    <scope>NUCLEOTIDE SEQUENCE [LARGE SCALE GENOMIC DNA]</scope>
</reference>
<name>A0A1J0GW57_9CAUD</name>
<dbReference type="GeneID" id="55601555"/>
<evidence type="ECO:0000313" key="2">
    <source>
        <dbReference type="EMBL" id="APC46403.1"/>
    </source>
</evidence>
<protein>
    <recommendedName>
        <fullName evidence="1">K1 capsule-specific polysaccharide lyase C-terminal domain-containing protein</fullName>
    </recommendedName>
</protein>
<dbReference type="RefSeq" id="YP_009831866.1">
    <property type="nucleotide sequence ID" value="NC_048650.1"/>
</dbReference>
<evidence type="ECO:0000259" key="1">
    <source>
        <dbReference type="Pfam" id="PF24146"/>
    </source>
</evidence>
<dbReference type="InterPro" id="IPR056204">
    <property type="entry name" value="K1-lyase_C"/>
</dbReference>
<keyword evidence="3" id="KW-1185">Reference proteome</keyword>
<proteinExistence type="predicted"/>